<name>A0ABU6MCN4_9BACI</name>
<proteinExistence type="predicted"/>
<dbReference type="Pfam" id="PF14398">
    <property type="entry name" value="ATPgrasp_YheCD"/>
    <property type="match status" value="1"/>
</dbReference>
<comment type="caution">
    <text evidence="1">The sequence shown here is derived from an EMBL/GenBank/DDBJ whole genome shotgun (WGS) entry which is preliminary data.</text>
</comment>
<dbReference type="RefSeq" id="WP_157090655.1">
    <property type="nucleotide sequence ID" value="NZ_JARMAB010000006.1"/>
</dbReference>
<dbReference type="SUPFAM" id="SSF56059">
    <property type="entry name" value="Glutathione synthetase ATP-binding domain-like"/>
    <property type="match status" value="1"/>
</dbReference>
<accession>A0ABU6MCN4</accession>
<dbReference type="EMBL" id="JARMAB010000006">
    <property type="protein sequence ID" value="MED1202414.1"/>
    <property type="molecule type" value="Genomic_DNA"/>
</dbReference>
<sequence>MTIPMGILTLTPEENDGYFKEIGKRAVEFDIALYLFSPLNIKPENSLIFGYQFDADNAEWIKTEFSIPHFLYDRCFYGADRGSKEAKTIVSWLKARKDITFLGYGLPNKWILYEGLKNHPLISPYLPMTTKASSAEKVINELSKYEEIILKPIDGAHGYAVYSIRSDGKAIVVKTTKKGKIVEKKFENIEQISPWLESLLIKHIFLIQPRLDNRNKNNEPFDLRVFIQKDPEGNWKEVGRGVRNGKKYGLLTNISAGASVQTYHSWLPTVPSFDHHYLSNELQSLLSILPIELEKSFHPLFELGIDIIIARDQSLWILDMNSKPGRKIISLNHPNELESLYKAPLAYCQFLANQQSIDSAAIKLN</sequence>
<dbReference type="InterPro" id="IPR026838">
    <property type="entry name" value="YheC/D"/>
</dbReference>
<gene>
    <name evidence="1" type="ORF">P4T90_04825</name>
</gene>
<organism evidence="1 2">
    <name type="scientific">Heyndrickxia acidicola</name>
    <dbReference type="NCBI Taxonomy" id="209389"/>
    <lineage>
        <taxon>Bacteria</taxon>
        <taxon>Bacillati</taxon>
        <taxon>Bacillota</taxon>
        <taxon>Bacilli</taxon>
        <taxon>Bacillales</taxon>
        <taxon>Bacillaceae</taxon>
        <taxon>Heyndrickxia</taxon>
    </lineage>
</organism>
<protein>
    <submittedName>
        <fullName evidence="1">YheC/YheD family protein</fullName>
    </submittedName>
</protein>
<evidence type="ECO:0000313" key="1">
    <source>
        <dbReference type="EMBL" id="MED1202414.1"/>
    </source>
</evidence>
<keyword evidence="2" id="KW-1185">Reference proteome</keyword>
<reference evidence="1 2" key="1">
    <citation type="submission" date="2023-03" db="EMBL/GenBank/DDBJ databases">
        <title>Bacillus Genome Sequencing.</title>
        <authorList>
            <person name="Dunlap C."/>
        </authorList>
    </citation>
    <scope>NUCLEOTIDE SEQUENCE [LARGE SCALE GENOMIC DNA]</scope>
    <source>
        <strain evidence="1 2">B-23453</strain>
    </source>
</reference>
<dbReference type="Proteomes" id="UP001341444">
    <property type="component" value="Unassembled WGS sequence"/>
</dbReference>
<evidence type="ECO:0000313" key="2">
    <source>
        <dbReference type="Proteomes" id="UP001341444"/>
    </source>
</evidence>